<evidence type="ECO:0000313" key="3">
    <source>
        <dbReference type="Proteomes" id="UP001139028"/>
    </source>
</evidence>
<evidence type="ECO:0000313" key="2">
    <source>
        <dbReference type="EMBL" id="MCO1335354.1"/>
    </source>
</evidence>
<gene>
    <name evidence="2" type="ORF">MO867_13530</name>
</gene>
<dbReference type="RefSeq" id="WP_252469407.1">
    <property type="nucleotide sequence ID" value="NZ_JALBWM010000059.1"/>
</dbReference>
<accession>A0A9X2J6F0</accession>
<dbReference type="Proteomes" id="UP001139028">
    <property type="component" value="Unassembled WGS sequence"/>
</dbReference>
<sequence length="105" mass="11743">MRLPRLSFWLFLAIALLLAIGFFSPQQLPVVLYKTALVTGAVVLGYWLDRSLFHYARPHDLFKQALQIQTDSLDGARAMRFNASLATLRRALIILACVLGLTLGL</sequence>
<proteinExistence type="predicted"/>
<keyword evidence="1" id="KW-0472">Membrane</keyword>
<organism evidence="2 3">
    <name type="scientific">Microbulbifer okhotskensis</name>
    <dbReference type="NCBI Taxonomy" id="2926617"/>
    <lineage>
        <taxon>Bacteria</taxon>
        <taxon>Pseudomonadati</taxon>
        <taxon>Pseudomonadota</taxon>
        <taxon>Gammaproteobacteria</taxon>
        <taxon>Cellvibrionales</taxon>
        <taxon>Microbulbiferaceae</taxon>
        <taxon>Microbulbifer</taxon>
    </lineage>
</organism>
<evidence type="ECO:0000256" key="1">
    <source>
        <dbReference type="SAM" id="Phobius"/>
    </source>
</evidence>
<feature type="transmembrane region" description="Helical" evidence="1">
    <location>
        <begin position="31"/>
        <end position="48"/>
    </location>
</feature>
<name>A0A9X2J6F0_9GAMM</name>
<dbReference type="EMBL" id="JALBWM010000059">
    <property type="protein sequence ID" value="MCO1335354.1"/>
    <property type="molecule type" value="Genomic_DNA"/>
</dbReference>
<dbReference type="Pfam" id="PF13272">
    <property type="entry name" value="Holin_2-3"/>
    <property type="match status" value="1"/>
</dbReference>
<feature type="transmembrane region" description="Helical" evidence="1">
    <location>
        <begin position="87"/>
        <end position="104"/>
    </location>
</feature>
<reference evidence="2" key="1">
    <citation type="journal article" date="2022" name="Arch. Microbiol.">
        <title>Microbulbifer okhotskensis sp. nov., isolated from a deep bottom sediment of the Okhotsk Sea.</title>
        <authorList>
            <person name="Romanenko L."/>
            <person name="Kurilenko V."/>
            <person name="Otstavnykh N."/>
            <person name="Velansky P."/>
            <person name="Isaeva M."/>
            <person name="Mikhailov V."/>
        </authorList>
    </citation>
    <scope>NUCLEOTIDE SEQUENCE</scope>
    <source>
        <strain evidence="2">OS29</strain>
    </source>
</reference>
<keyword evidence="1" id="KW-1133">Transmembrane helix</keyword>
<keyword evidence="1" id="KW-0812">Transmembrane</keyword>
<protein>
    <submittedName>
        <fullName evidence="2">Holin</fullName>
    </submittedName>
</protein>
<comment type="caution">
    <text evidence="2">The sequence shown here is derived from an EMBL/GenBank/DDBJ whole genome shotgun (WGS) entry which is preliminary data.</text>
</comment>
<dbReference type="InterPro" id="IPR025140">
    <property type="entry name" value="Holin_2-3"/>
</dbReference>
<keyword evidence="3" id="KW-1185">Reference proteome</keyword>
<dbReference type="AlphaFoldDB" id="A0A9X2J6F0"/>